<evidence type="ECO:0000313" key="1">
    <source>
        <dbReference type="EMBL" id="GFS66598.1"/>
    </source>
</evidence>
<protein>
    <submittedName>
        <fullName evidence="1">Uncharacterized protein</fullName>
    </submittedName>
</protein>
<gene>
    <name evidence="1" type="ORF">TNIN_258801</name>
</gene>
<name>A0A8X6MMD0_9ARAC</name>
<sequence length="166" mass="17400">MSRGLEAEFCPASGYFQWSGGRTLSCVRVCPVSGGRTLSSVRGMSSVQVEEFCLASEVAVSSGETSIVRGMSSGRLAELCPASEACPVAVWLNSVLRQGHVQGRLAELSSASEACQLASPELCPVPGALAVTGWQNSALLQLHVRWPRGITLSSVRGMSSGWVADV</sequence>
<dbReference type="EMBL" id="BMAV01028247">
    <property type="protein sequence ID" value="GFS66598.1"/>
    <property type="molecule type" value="Genomic_DNA"/>
</dbReference>
<comment type="caution">
    <text evidence="1">The sequence shown here is derived from an EMBL/GenBank/DDBJ whole genome shotgun (WGS) entry which is preliminary data.</text>
</comment>
<reference evidence="1" key="1">
    <citation type="submission" date="2020-08" db="EMBL/GenBank/DDBJ databases">
        <title>Multicomponent nature underlies the extraordinary mechanical properties of spider dragline silk.</title>
        <authorList>
            <person name="Kono N."/>
            <person name="Nakamura H."/>
            <person name="Mori M."/>
            <person name="Yoshida Y."/>
            <person name="Ohtoshi R."/>
            <person name="Malay A.D."/>
            <person name="Moran D.A.P."/>
            <person name="Tomita M."/>
            <person name="Numata K."/>
            <person name="Arakawa K."/>
        </authorList>
    </citation>
    <scope>NUCLEOTIDE SEQUENCE</scope>
</reference>
<proteinExistence type="predicted"/>
<dbReference type="AlphaFoldDB" id="A0A8X6MMD0"/>
<dbReference type="Proteomes" id="UP000886998">
    <property type="component" value="Unassembled WGS sequence"/>
</dbReference>
<accession>A0A8X6MMD0</accession>
<organism evidence="1 2">
    <name type="scientific">Trichonephila inaurata madagascariensis</name>
    <dbReference type="NCBI Taxonomy" id="2747483"/>
    <lineage>
        <taxon>Eukaryota</taxon>
        <taxon>Metazoa</taxon>
        <taxon>Ecdysozoa</taxon>
        <taxon>Arthropoda</taxon>
        <taxon>Chelicerata</taxon>
        <taxon>Arachnida</taxon>
        <taxon>Araneae</taxon>
        <taxon>Araneomorphae</taxon>
        <taxon>Entelegynae</taxon>
        <taxon>Araneoidea</taxon>
        <taxon>Nephilidae</taxon>
        <taxon>Trichonephila</taxon>
        <taxon>Trichonephila inaurata</taxon>
    </lineage>
</organism>
<keyword evidence="2" id="KW-1185">Reference proteome</keyword>
<evidence type="ECO:0000313" key="2">
    <source>
        <dbReference type="Proteomes" id="UP000886998"/>
    </source>
</evidence>